<sequence>MASIRLFRAVALASLLSFGYAQDRTSVEEQSAITDPAEQCRPYNYPPLAGQSVNFPPVWATATILPNDAAARAKWDEISPGIPNIASKGNITETFQTYDARNDPDCWWTATECTKPKVEGIPEDLSMVPPPQTLGYGFDDGPNCSHNAFYDYLTSQNQKATMFFIGSNVYIWPLQAKRALEDGHELCIPGLIKQMQVIKLVAGVTPTCFRPPLGDTDDRIRYISDSLGLRTVLWKYDTRDTIPGPSGIVDPADVDKNYEDFLRVAESGAFANEGAILLAHETNNMTMSQAIKYYPRLKQAFKVIAPVAVCLNNTQPYVEPDYSMPTFEQYVGGTTETDGPASENPSTLTNTRSASGPTSTANTSGRSGENNENSAGTLLVSTFFALPAFLVLVL</sequence>
<dbReference type="GO" id="GO:0000272">
    <property type="term" value="P:polysaccharide catabolic process"/>
    <property type="evidence" value="ECO:0007669"/>
    <property type="project" value="UniProtKB-KW"/>
</dbReference>
<evidence type="ECO:0000256" key="3">
    <source>
        <dbReference type="ARBA" id="ARBA00022475"/>
    </source>
</evidence>
<evidence type="ECO:0000256" key="11">
    <source>
        <dbReference type="ARBA" id="ARBA00023326"/>
    </source>
</evidence>
<keyword evidence="6" id="KW-0472">Membrane</keyword>
<dbReference type="PROSITE" id="PS51677">
    <property type="entry name" value="NODB"/>
    <property type="match status" value="1"/>
</dbReference>
<evidence type="ECO:0000256" key="1">
    <source>
        <dbReference type="ARBA" id="ARBA00001941"/>
    </source>
</evidence>
<comment type="catalytic activity">
    <reaction evidence="13">
        <text>[(1-&gt;4)-N-acetyl-beta-D-glucosaminyl](n) + n H2O = chitosan + n acetate</text>
        <dbReference type="Rhea" id="RHEA:10464"/>
        <dbReference type="Rhea" id="RHEA-COMP:9593"/>
        <dbReference type="Rhea" id="RHEA-COMP:9597"/>
        <dbReference type="ChEBI" id="CHEBI:15377"/>
        <dbReference type="ChEBI" id="CHEBI:17029"/>
        <dbReference type="ChEBI" id="CHEBI:30089"/>
        <dbReference type="ChEBI" id="CHEBI:57704"/>
        <dbReference type="EC" id="3.5.1.41"/>
    </reaction>
    <physiologicalReaction direction="left-to-right" evidence="13">
        <dbReference type="Rhea" id="RHEA:10465"/>
    </physiologicalReaction>
</comment>
<dbReference type="Proteomes" id="UP000054988">
    <property type="component" value="Unassembled WGS sequence"/>
</dbReference>
<keyword evidence="7" id="KW-0119">Carbohydrate metabolism</keyword>
<name>A0A0W0F8K6_MONRR</name>
<dbReference type="PANTHER" id="PTHR10587:SF98">
    <property type="entry name" value="CHITIN DEACETYLASE"/>
    <property type="match status" value="1"/>
</dbReference>
<dbReference type="GO" id="GO:0009272">
    <property type="term" value="P:fungal-type cell wall biogenesis"/>
    <property type="evidence" value="ECO:0007669"/>
    <property type="project" value="UniProtKB-ARBA"/>
</dbReference>
<evidence type="ECO:0000256" key="14">
    <source>
        <dbReference type="SAM" id="MobiDB-lite"/>
    </source>
</evidence>
<evidence type="ECO:0000256" key="6">
    <source>
        <dbReference type="ARBA" id="ARBA00023136"/>
    </source>
</evidence>
<dbReference type="Gene3D" id="3.20.20.370">
    <property type="entry name" value="Glycoside hydrolase/deacetylase"/>
    <property type="match status" value="2"/>
</dbReference>
<evidence type="ECO:0000256" key="15">
    <source>
        <dbReference type="SAM" id="SignalP"/>
    </source>
</evidence>
<evidence type="ECO:0000259" key="16">
    <source>
        <dbReference type="PROSITE" id="PS51677"/>
    </source>
</evidence>
<keyword evidence="11" id="KW-0624">Polysaccharide degradation</keyword>
<keyword evidence="8" id="KW-0170">Cobalt</keyword>
<keyword evidence="5" id="KW-0146">Chitin degradation</keyword>
<comment type="caution">
    <text evidence="17">The sequence shown here is derived from an EMBL/GenBank/DDBJ whole genome shotgun (WGS) entry which is preliminary data.</text>
</comment>
<dbReference type="GO" id="GO:0071555">
    <property type="term" value="P:cell wall organization"/>
    <property type="evidence" value="ECO:0007669"/>
    <property type="project" value="UniProtKB-KW"/>
</dbReference>
<feature type="domain" description="NodB homology" evidence="16">
    <location>
        <begin position="132"/>
        <end position="186"/>
    </location>
</feature>
<dbReference type="InterPro" id="IPR002509">
    <property type="entry name" value="NODB_dom"/>
</dbReference>
<keyword evidence="15" id="KW-0732">Signal</keyword>
<dbReference type="PANTHER" id="PTHR10587">
    <property type="entry name" value="GLYCOSYL TRANSFERASE-RELATED"/>
    <property type="match status" value="1"/>
</dbReference>
<dbReference type="EC" id="3.5.1.41" evidence="12"/>
<dbReference type="InterPro" id="IPR050248">
    <property type="entry name" value="Polysacc_deacetylase_ArnD"/>
</dbReference>
<proteinExistence type="predicted"/>
<keyword evidence="3" id="KW-1003">Cell membrane</keyword>
<accession>A0A0W0F8K6</accession>
<organism evidence="17 18">
    <name type="scientific">Moniliophthora roreri</name>
    <name type="common">Frosty pod rot fungus</name>
    <name type="synonym">Monilia roreri</name>
    <dbReference type="NCBI Taxonomy" id="221103"/>
    <lineage>
        <taxon>Eukaryota</taxon>
        <taxon>Fungi</taxon>
        <taxon>Dikarya</taxon>
        <taxon>Basidiomycota</taxon>
        <taxon>Agaricomycotina</taxon>
        <taxon>Agaricomycetes</taxon>
        <taxon>Agaricomycetidae</taxon>
        <taxon>Agaricales</taxon>
        <taxon>Marasmiineae</taxon>
        <taxon>Marasmiaceae</taxon>
        <taxon>Moniliophthora</taxon>
    </lineage>
</organism>
<keyword evidence="4" id="KW-0325">Glycoprotein</keyword>
<dbReference type="Pfam" id="PF01522">
    <property type="entry name" value="Polysacc_deac_1"/>
    <property type="match status" value="1"/>
</dbReference>
<keyword evidence="9" id="KW-0449">Lipoprotein</keyword>
<dbReference type="InterPro" id="IPR011330">
    <property type="entry name" value="Glyco_hydro/deAcase_b/a-brl"/>
</dbReference>
<evidence type="ECO:0000256" key="5">
    <source>
        <dbReference type="ARBA" id="ARBA00023024"/>
    </source>
</evidence>
<comment type="subcellular location">
    <subcellularLocation>
        <location evidence="2">Cell membrane</location>
        <topology evidence="2">Lipid-anchor</topology>
        <topology evidence="2">GPI-anchor</topology>
    </subcellularLocation>
</comment>
<dbReference type="eggNOG" id="ENOG502QSK3">
    <property type="taxonomic scope" value="Eukaryota"/>
</dbReference>
<feature type="region of interest" description="Disordered" evidence="14">
    <location>
        <begin position="332"/>
        <end position="372"/>
    </location>
</feature>
<evidence type="ECO:0000256" key="9">
    <source>
        <dbReference type="ARBA" id="ARBA00023288"/>
    </source>
</evidence>
<feature type="signal peptide" evidence="15">
    <location>
        <begin position="1"/>
        <end position="21"/>
    </location>
</feature>
<evidence type="ECO:0000256" key="4">
    <source>
        <dbReference type="ARBA" id="ARBA00022622"/>
    </source>
</evidence>
<evidence type="ECO:0000313" key="18">
    <source>
        <dbReference type="Proteomes" id="UP000054988"/>
    </source>
</evidence>
<feature type="chain" id="PRO_5006901560" description="chitin deacetylase" evidence="15">
    <location>
        <begin position="22"/>
        <end position="394"/>
    </location>
</feature>
<dbReference type="GO" id="GO:0004099">
    <property type="term" value="F:chitin deacetylase activity"/>
    <property type="evidence" value="ECO:0007669"/>
    <property type="project" value="UniProtKB-EC"/>
</dbReference>
<evidence type="ECO:0000313" key="17">
    <source>
        <dbReference type="EMBL" id="KTB32649.1"/>
    </source>
</evidence>
<dbReference type="GO" id="GO:0006032">
    <property type="term" value="P:chitin catabolic process"/>
    <property type="evidence" value="ECO:0007669"/>
    <property type="project" value="UniProtKB-KW"/>
</dbReference>
<evidence type="ECO:0000256" key="7">
    <source>
        <dbReference type="ARBA" id="ARBA00023277"/>
    </source>
</evidence>
<dbReference type="EMBL" id="LATX01002209">
    <property type="protein sequence ID" value="KTB32649.1"/>
    <property type="molecule type" value="Genomic_DNA"/>
</dbReference>
<protein>
    <recommendedName>
        <fullName evidence="12">chitin deacetylase</fullName>
        <ecNumber evidence="12">3.5.1.41</ecNumber>
    </recommendedName>
</protein>
<keyword evidence="4" id="KW-0336">GPI-anchor</keyword>
<evidence type="ECO:0000256" key="2">
    <source>
        <dbReference type="ARBA" id="ARBA00004609"/>
    </source>
</evidence>
<dbReference type="GO" id="GO:0005886">
    <property type="term" value="C:plasma membrane"/>
    <property type="evidence" value="ECO:0007669"/>
    <property type="project" value="UniProtKB-SubCell"/>
</dbReference>
<evidence type="ECO:0000256" key="12">
    <source>
        <dbReference type="ARBA" id="ARBA00024056"/>
    </source>
</evidence>
<reference evidence="17 18" key="1">
    <citation type="submission" date="2015-12" db="EMBL/GenBank/DDBJ databases">
        <title>Draft genome sequence of Moniliophthora roreri, the causal agent of frosty pod rot of cacao.</title>
        <authorList>
            <person name="Aime M.C."/>
            <person name="Diaz-Valderrama J.R."/>
            <person name="Kijpornyongpan T."/>
            <person name="Phillips-Mora W."/>
        </authorList>
    </citation>
    <scope>NUCLEOTIDE SEQUENCE [LARGE SCALE GENOMIC DNA]</scope>
    <source>
        <strain evidence="17 18">MCA 2952</strain>
    </source>
</reference>
<evidence type="ECO:0000256" key="8">
    <source>
        <dbReference type="ARBA" id="ARBA00023285"/>
    </source>
</evidence>
<evidence type="ECO:0000256" key="13">
    <source>
        <dbReference type="ARBA" id="ARBA00048494"/>
    </source>
</evidence>
<keyword evidence="10" id="KW-0961">Cell wall biogenesis/degradation</keyword>
<gene>
    <name evidence="17" type="ORF">WG66_14803</name>
</gene>
<dbReference type="SUPFAM" id="SSF88713">
    <property type="entry name" value="Glycoside hydrolase/deacetylase"/>
    <property type="match status" value="1"/>
</dbReference>
<evidence type="ECO:0000256" key="10">
    <source>
        <dbReference type="ARBA" id="ARBA00023316"/>
    </source>
</evidence>
<comment type="cofactor">
    <cofactor evidence="1">
        <name>Co(2+)</name>
        <dbReference type="ChEBI" id="CHEBI:48828"/>
    </cofactor>
</comment>
<dbReference type="GO" id="GO:0098552">
    <property type="term" value="C:side of membrane"/>
    <property type="evidence" value="ECO:0007669"/>
    <property type="project" value="UniProtKB-KW"/>
</dbReference>
<dbReference type="AlphaFoldDB" id="A0A0W0F8K6"/>